<dbReference type="SUPFAM" id="SSF103473">
    <property type="entry name" value="MFS general substrate transporter"/>
    <property type="match status" value="1"/>
</dbReference>
<feature type="transmembrane region" description="Helical" evidence="4">
    <location>
        <begin position="167"/>
        <end position="184"/>
    </location>
</feature>
<dbReference type="EMBL" id="QMPZ01000031">
    <property type="protein sequence ID" value="RLE09742.1"/>
    <property type="molecule type" value="Genomic_DNA"/>
</dbReference>
<reference evidence="6 7" key="1">
    <citation type="submission" date="2018-06" db="EMBL/GenBank/DDBJ databases">
        <title>Extensive metabolic versatility and redundancy in microbially diverse, dynamic hydrothermal sediments.</title>
        <authorList>
            <person name="Dombrowski N."/>
            <person name="Teske A."/>
            <person name="Baker B.J."/>
        </authorList>
    </citation>
    <scope>NUCLEOTIDE SEQUENCE [LARGE SCALE GENOMIC DNA]</scope>
    <source>
        <strain evidence="6">B47_G16</strain>
    </source>
</reference>
<dbReference type="GO" id="GO:0022857">
    <property type="term" value="F:transmembrane transporter activity"/>
    <property type="evidence" value="ECO:0007669"/>
    <property type="project" value="InterPro"/>
</dbReference>
<dbReference type="PANTHER" id="PTHR23526:SF2">
    <property type="entry name" value="MAJOR FACILITATOR SUPERFAMILY (MFS) PROFILE DOMAIN-CONTAINING PROTEIN"/>
    <property type="match status" value="1"/>
</dbReference>
<sequence>MFFNRRIPLFIRESYCYDSNTAVLWGIFWGLSLAFFPVTARKIGATSSQMAFLSAAPFLGALFTLYWSRLSNRMNKMRFFILIKILARAVLFLMFFAINPWVFIVVVFLNAFFEQAGSPAYTGIMKEIYPDSLRGRAMGYVRGEQAISAILACYIGGVLLDRVSYRYIFPLAAIIGLLSLSYFAKIKVKTEVNKVKRAERKRVIVPYEMAEIFRSDRRFFYYSLIFFTSGFSNLLAMPLYPIFLVDILHASNTLVGKLSSISSFFWIISYLFWGRYVDKKGPIQALSVSFLLTSFVPLLYAVASNLWFIVLASIITGFNVGSVELARIDYITRISKSENVQTYWGVDYTLMGIRGITAPFIGVGLMSILGIREALLISFLMKLTSFILMRWFCLRYGK</sequence>
<feature type="transmembrane region" description="Helical" evidence="4">
    <location>
        <begin position="348"/>
        <end position="369"/>
    </location>
</feature>
<gene>
    <name evidence="6" type="ORF">DRJ00_03395</name>
</gene>
<protein>
    <recommendedName>
        <fullName evidence="5">Major facilitator superfamily (MFS) profile domain-containing protein</fullName>
    </recommendedName>
</protein>
<evidence type="ECO:0000256" key="1">
    <source>
        <dbReference type="ARBA" id="ARBA00022692"/>
    </source>
</evidence>
<evidence type="ECO:0000259" key="5">
    <source>
        <dbReference type="PROSITE" id="PS50850"/>
    </source>
</evidence>
<feature type="domain" description="Major facilitator superfamily (MFS) profile" evidence="5">
    <location>
        <begin position="1"/>
        <end position="398"/>
    </location>
</feature>
<evidence type="ECO:0000313" key="6">
    <source>
        <dbReference type="EMBL" id="RLE09742.1"/>
    </source>
</evidence>
<dbReference type="InterPro" id="IPR036259">
    <property type="entry name" value="MFS_trans_sf"/>
</dbReference>
<feature type="transmembrane region" description="Helical" evidence="4">
    <location>
        <begin position="254"/>
        <end position="273"/>
    </location>
</feature>
<keyword evidence="2 4" id="KW-1133">Transmembrane helix</keyword>
<feature type="transmembrane region" description="Helical" evidence="4">
    <location>
        <begin position="21"/>
        <end position="38"/>
    </location>
</feature>
<evidence type="ECO:0000256" key="3">
    <source>
        <dbReference type="ARBA" id="ARBA00023136"/>
    </source>
</evidence>
<dbReference type="PANTHER" id="PTHR23526">
    <property type="entry name" value="INTEGRAL MEMBRANE TRANSPORT PROTEIN-RELATED"/>
    <property type="match status" value="1"/>
</dbReference>
<keyword evidence="3 4" id="KW-0472">Membrane</keyword>
<evidence type="ECO:0000256" key="4">
    <source>
        <dbReference type="SAM" id="Phobius"/>
    </source>
</evidence>
<accession>A0A497E4X7</accession>
<feature type="transmembrane region" description="Helical" evidence="4">
    <location>
        <begin position="50"/>
        <end position="68"/>
    </location>
</feature>
<dbReference type="Gene3D" id="1.20.1250.20">
    <property type="entry name" value="MFS general substrate transporter like domains"/>
    <property type="match status" value="2"/>
</dbReference>
<organism evidence="6 7">
    <name type="scientific">Aerophobetes bacterium</name>
    <dbReference type="NCBI Taxonomy" id="2030807"/>
    <lineage>
        <taxon>Bacteria</taxon>
        <taxon>Candidatus Aerophobota</taxon>
    </lineage>
</organism>
<evidence type="ECO:0000313" key="7">
    <source>
        <dbReference type="Proteomes" id="UP000279422"/>
    </source>
</evidence>
<feature type="transmembrane region" description="Helical" evidence="4">
    <location>
        <begin position="308"/>
        <end position="327"/>
    </location>
</feature>
<name>A0A497E4X7_UNCAE</name>
<dbReference type="InterPro" id="IPR052528">
    <property type="entry name" value="Sugar_transport-like"/>
</dbReference>
<dbReference type="AlphaFoldDB" id="A0A497E4X7"/>
<dbReference type="PROSITE" id="PS50850">
    <property type="entry name" value="MFS"/>
    <property type="match status" value="1"/>
</dbReference>
<comment type="caution">
    <text evidence="6">The sequence shown here is derived from an EMBL/GenBank/DDBJ whole genome shotgun (WGS) entry which is preliminary data.</text>
</comment>
<dbReference type="InterPro" id="IPR011701">
    <property type="entry name" value="MFS"/>
</dbReference>
<feature type="transmembrane region" description="Helical" evidence="4">
    <location>
        <begin position="89"/>
        <end position="113"/>
    </location>
</feature>
<feature type="transmembrane region" description="Helical" evidence="4">
    <location>
        <begin position="219"/>
        <end position="242"/>
    </location>
</feature>
<evidence type="ECO:0000256" key="2">
    <source>
        <dbReference type="ARBA" id="ARBA00022989"/>
    </source>
</evidence>
<proteinExistence type="predicted"/>
<dbReference type="InterPro" id="IPR020846">
    <property type="entry name" value="MFS_dom"/>
</dbReference>
<dbReference type="Pfam" id="PF07690">
    <property type="entry name" value="MFS_1"/>
    <property type="match status" value="1"/>
</dbReference>
<feature type="transmembrane region" description="Helical" evidence="4">
    <location>
        <begin position="375"/>
        <end position="393"/>
    </location>
</feature>
<keyword evidence="1 4" id="KW-0812">Transmembrane</keyword>
<feature type="transmembrane region" description="Helical" evidence="4">
    <location>
        <begin position="285"/>
        <end position="302"/>
    </location>
</feature>
<dbReference type="Proteomes" id="UP000279422">
    <property type="component" value="Unassembled WGS sequence"/>
</dbReference>